<sequence>MELPPIGPPMKARKGIKDASFTVCVAVQGGLEGEQPFCAQKTNLVHGMIFRADTSIRNLAIAGSRPDNIARSIEIQSSCDPDSLDPTPIPRLVASRLFEILREEEPRLKSFLLWPSSALGHVSHQRPMANADSPSRLNTATPIAVDHFTDDTNTEFDDELSDLTSLSSSVLEYEYENGRRYCSTRAVS</sequence>
<accession>A0A9W9PJH9</accession>
<proteinExistence type="predicted"/>
<evidence type="ECO:0000313" key="2">
    <source>
        <dbReference type="Proteomes" id="UP001150941"/>
    </source>
</evidence>
<name>A0A9W9PJH9_9EURO</name>
<organism evidence="1 2">
    <name type="scientific">Penicillium chermesinum</name>
    <dbReference type="NCBI Taxonomy" id="63820"/>
    <lineage>
        <taxon>Eukaryota</taxon>
        <taxon>Fungi</taxon>
        <taxon>Dikarya</taxon>
        <taxon>Ascomycota</taxon>
        <taxon>Pezizomycotina</taxon>
        <taxon>Eurotiomycetes</taxon>
        <taxon>Eurotiomycetidae</taxon>
        <taxon>Eurotiales</taxon>
        <taxon>Aspergillaceae</taxon>
        <taxon>Penicillium</taxon>
    </lineage>
</organism>
<gene>
    <name evidence="1" type="ORF">N7468_000059</name>
</gene>
<reference evidence="1" key="1">
    <citation type="submission" date="2022-11" db="EMBL/GenBank/DDBJ databases">
        <authorList>
            <person name="Petersen C."/>
        </authorList>
    </citation>
    <scope>NUCLEOTIDE SEQUENCE</scope>
    <source>
        <strain evidence="1">IBT 19713</strain>
    </source>
</reference>
<reference evidence="1" key="2">
    <citation type="journal article" date="2023" name="IMA Fungus">
        <title>Comparative genomic study of the Penicillium genus elucidates a diverse pangenome and 15 lateral gene transfer events.</title>
        <authorList>
            <person name="Petersen C."/>
            <person name="Sorensen T."/>
            <person name="Nielsen M.R."/>
            <person name="Sondergaard T.E."/>
            <person name="Sorensen J.L."/>
            <person name="Fitzpatrick D.A."/>
            <person name="Frisvad J.C."/>
            <person name="Nielsen K.L."/>
        </authorList>
    </citation>
    <scope>NUCLEOTIDE SEQUENCE</scope>
    <source>
        <strain evidence="1">IBT 19713</strain>
    </source>
</reference>
<comment type="caution">
    <text evidence="1">The sequence shown here is derived from an EMBL/GenBank/DDBJ whole genome shotgun (WGS) entry which is preliminary data.</text>
</comment>
<evidence type="ECO:0000313" key="1">
    <source>
        <dbReference type="EMBL" id="KAJ5248608.1"/>
    </source>
</evidence>
<dbReference type="RefSeq" id="XP_058335387.1">
    <property type="nucleotide sequence ID" value="XM_058469356.1"/>
</dbReference>
<dbReference type="AlphaFoldDB" id="A0A9W9PJH9"/>
<dbReference type="EMBL" id="JAPQKS010000001">
    <property type="protein sequence ID" value="KAJ5248608.1"/>
    <property type="molecule type" value="Genomic_DNA"/>
</dbReference>
<dbReference type="Proteomes" id="UP001150941">
    <property type="component" value="Unassembled WGS sequence"/>
</dbReference>
<protein>
    <submittedName>
        <fullName evidence="1">Uncharacterized protein</fullName>
    </submittedName>
</protein>
<keyword evidence="2" id="KW-1185">Reference proteome</keyword>
<dbReference type="GeneID" id="83196659"/>